<reference evidence="20" key="1">
    <citation type="submission" date="2023-07" db="EMBL/GenBank/DDBJ databases">
        <authorList>
            <consortium name="CYATHOMIX"/>
        </authorList>
    </citation>
    <scope>NUCLEOTIDE SEQUENCE</scope>
    <source>
        <strain evidence="20">N/A</strain>
    </source>
</reference>
<evidence type="ECO:0000256" key="17">
    <source>
        <dbReference type="ARBA" id="ARBA00023264"/>
    </source>
</evidence>
<dbReference type="Proteomes" id="UP001176961">
    <property type="component" value="Unassembled WGS sequence"/>
</dbReference>
<comment type="caution">
    <text evidence="20">The sequence shown here is derived from an EMBL/GenBank/DDBJ whole genome shotgun (WGS) entry which is preliminary data.</text>
</comment>
<keyword evidence="14" id="KW-0496">Mitochondrion</keyword>
<evidence type="ECO:0000256" key="1">
    <source>
        <dbReference type="ARBA" id="ARBA00001946"/>
    </source>
</evidence>
<evidence type="ECO:0000256" key="3">
    <source>
        <dbReference type="ARBA" id="ARBA00005119"/>
    </source>
</evidence>
<evidence type="ECO:0000256" key="10">
    <source>
        <dbReference type="ARBA" id="ARBA00022695"/>
    </source>
</evidence>
<evidence type="ECO:0000256" key="6">
    <source>
        <dbReference type="ARBA" id="ARBA00012487"/>
    </source>
</evidence>
<evidence type="ECO:0000256" key="16">
    <source>
        <dbReference type="ARBA" id="ARBA00023209"/>
    </source>
</evidence>
<comment type="similarity">
    <text evidence="5">Belongs to the TAM41 family.</text>
</comment>
<dbReference type="PANTHER" id="PTHR13619">
    <property type="entry name" value="PHOSPHATIDATE CYTIDYLYLTRANSFERASE, MITOCHONDRIAL"/>
    <property type="match status" value="1"/>
</dbReference>
<sequence>MRNLYENRRSALQAALLLSPDSCPLEELFRSIVSLSYSGDFRMYVGEDREKVTKIVRGSMQELADVYEPMLTEDPRIVVQSDNILQDGSTAAIYHRLNLLPSAVLNSIQHNWNKRNKWHKDTEEVLFSLAHRHDVSEHVAQALSSIVAPVAISQTLKNTVTAGFYRSAVYGLQKLTKMIRSIRR</sequence>
<proteinExistence type="inferred from homology"/>
<gene>
    <name evidence="20" type="ORF">CYNAS_LOCUS6990</name>
</gene>
<dbReference type="PANTHER" id="PTHR13619:SF0">
    <property type="entry name" value="PHOSPHATIDATE CYTIDYLYLTRANSFERASE, MITOCHONDRIAL"/>
    <property type="match status" value="1"/>
</dbReference>
<comment type="subcellular location">
    <subcellularLocation>
        <location evidence="2">Mitochondrion inner membrane</location>
        <topology evidence="2">Peripheral membrane protein</topology>
        <orientation evidence="2">Matrix side</orientation>
    </subcellularLocation>
</comment>
<dbReference type="EMBL" id="CATQJL010000112">
    <property type="protein sequence ID" value="CAJ0595007.1"/>
    <property type="molecule type" value="Genomic_DNA"/>
</dbReference>
<keyword evidence="9" id="KW-0808">Transferase</keyword>
<comment type="pathway">
    <text evidence="3">Phospholipid metabolism; CDP-diacylglycerol biosynthesis; CDP-diacylglycerol from sn-glycerol 3-phosphate: step 3/3.</text>
</comment>
<evidence type="ECO:0000256" key="7">
    <source>
        <dbReference type="ARBA" id="ARBA00018337"/>
    </source>
</evidence>
<evidence type="ECO:0000256" key="11">
    <source>
        <dbReference type="ARBA" id="ARBA00022792"/>
    </source>
</evidence>
<evidence type="ECO:0000256" key="14">
    <source>
        <dbReference type="ARBA" id="ARBA00023128"/>
    </source>
</evidence>
<evidence type="ECO:0000256" key="2">
    <source>
        <dbReference type="ARBA" id="ARBA00004443"/>
    </source>
</evidence>
<keyword evidence="11" id="KW-0999">Mitochondrion inner membrane</keyword>
<keyword evidence="12" id="KW-0460">Magnesium</keyword>
<evidence type="ECO:0000313" key="20">
    <source>
        <dbReference type="EMBL" id="CAJ0595007.1"/>
    </source>
</evidence>
<comment type="cofactor">
    <cofactor evidence="1">
        <name>Mg(2+)</name>
        <dbReference type="ChEBI" id="CHEBI:18420"/>
    </cofactor>
</comment>
<keyword evidence="17" id="KW-1208">Phospholipid metabolism</keyword>
<evidence type="ECO:0000256" key="19">
    <source>
        <dbReference type="ARBA" id="ARBA00031502"/>
    </source>
</evidence>
<protein>
    <recommendedName>
        <fullName evidence="7">Phosphatidate cytidylyltransferase, mitochondrial</fullName>
        <ecNumber evidence="6">2.7.7.41</ecNumber>
    </recommendedName>
    <alternativeName>
        <fullName evidence="18">CDP-diacylglycerol synthase</fullName>
    </alternativeName>
    <alternativeName>
        <fullName evidence="19">Mitochondrial translocator assembly and maintenance protein 41 homolog</fullName>
    </alternativeName>
</protein>
<dbReference type="AlphaFoldDB" id="A0AA36GMV4"/>
<keyword evidence="13" id="KW-0443">Lipid metabolism</keyword>
<dbReference type="InterPro" id="IPR015222">
    <property type="entry name" value="Tam41"/>
</dbReference>
<comment type="pathway">
    <text evidence="4">Lipid metabolism.</text>
</comment>
<evidence type="ECO:0000256" key="18">
    <source>
        <dbReference type="ARBA" id="ARBA00029893"/>
    </source>
</evidence>
<organism evidence="20 21">
    <name type="scientific">Cylicocyclus nassatus</name>
    <name type="common">Nematode worm</name>
    <dbReference type="NCBI Taxonomy" id="53992"/>
    <lineage>
        <taxon>Eukaryota</taxon>
        <taxon>Metazoa</taxon>
        <taxon>Ecdysozoa</taxon>
        <taxon>Nematoda</taxon>
        <taxon>Chromadorea</taxon>
        <taxon>Rhabditida</taxon>
        <taxon>Rhabditina</taxon>
        <taxon>Rhabditomorpha</taxon>
        <taxon>Strongyloidea</taxon>
        <taxon>Strongylidae</taxon>
        <taxon>Cylicocyclus</taxon>
    </lineage>
</organism>
<name>A0AA36GMV4_CYLNA</name>
<dbReference type="GO" id="GO:0004605">
    <property type="term" value="F:phosphatidate cytidylyltransferase activity"/>
    <property type="evidence" value="ECO:0007669"/>
    <property type="project" value="UniProtKB-EC"/>
</dbReference>
<evidence type="ECO:0000256" key="8">
    <source>
        <dbReference type="ARBA" id="ARBA00022516"/>
    </source>
</evidence>
<keyword evidence="8" id="KW-0444">Lipid biosynthesis</keyword>
<keyword evidence="21" id="KW-1185">Reference proteome</keyword>
<keyword evidence="15" id="KW-0472">Membrane</keyword>
<dbReference type="EC" id="2.7.7.41" evidence="6"/>
<dbReference type="GO" id="GO:0016024">
    <property type="term" value="P:CDP-diacylglycerol biosynthetic process"/>
    <property type="evidence" value="ECO:0007669"/>
    <property type="project" value="TreeGrafter"/>
</dbReference>
<evidence type="ECO:0000256" key="12">
    <source>
        <dbReference type="ARBA" id="ARBA00022842"/>
    </source>
</evidence>
<evidence type="ECO:0000256" key="5">
    <source>
        <dbReference type="ARBA" id="ARBA00005458"/>
    </source>
</evidence>
<dbReference type="GO" id="GO:0005743">
    <property type="term" value="C:mitochondrial inner membrane"/>
    <property type="evidence" value="ECO:0007669"/>
    <property type="project" value="UniProtKB-SubCell"/>
</dbReference>
<keyword evidence="16" id="KW-0594">Phospholipid biosynthesis</keyword>
<evidence type="ECO:0000256" key="4">
    <source>
        <dbReference type="ARBA" id="ARBA00005189"/>
    </source>
</evidence>
<dbReference type="GO" id="GO:0032049">
    <property type="term" value="P:cardiolipin biosynthetic process"/>
    <property type="evidence" value="ECO:0007669"/>
    <property type="project" value="InterPro"/>
</dbReference>
<evidence type="ECO:0000256" key="15">
    <source>
        <dbReference type="ARBA" id="ARBA00023136"/>
    </source>
</evidence>
<accession>A0AA36GMV4</accession>
<evidence type="ECO:0000313" key="21">
    <source>
        <dbReference type="Proteomes" id="UP001176961"/>
    </source>
</evidence>
<dbReference type="Pfam" id="PF09139">
    <property type="entry name" value="Tam41_Mmp37"/>
    <property type="match status" value="1"/>
</dbReference>
<evidence type="ECO:0000256" key="13">
    <source>
        <dbReference type="ARBA" id="ARBA00023098"/>
    </source>
</evidence>
<keyword evidence="10" id="KW-0548">Nucleotidyltransferase</keyword>
<evidence type="ECO:0000256" key="9">
    <source>
        <dbReference type="ARBA" id="ARBA00022679"/>
    </source>
</evidence>